<comment type="caution">
    <text evidence="1">The sequence shown here is derived from an EMBL/GenBank/DDBJ whole genome shotgun (WGS) entry which is preliminary data.</text>
</comment>
<accession>A0A845GU63</accession>
<gene>
    <name evidence="1" type="ORF">GTP90_23790</name>
</gene>
<dbReference type="Pfam" id="PF05488">
    <property type="entry name" value="PAAR_motif"/>
    <property type="match status" value="1"/>
</dbReference>
<dbReference type="CDD" id="cd14744">
    <property type="entry name" value="PAAR_CT_2"/>
    <property type="match status" value="1"/>
</dbReference>
<dbReference type="InterPro" id="IPR008727">
    <property type="entry name" value="PAAR_motif"/>
</dbReference>
<reference evidence="1" key="1">
    <citation type="submission" date="2019-12" db="EMBL/GenBank/DDBJ databases">
        <title>Novel species isolated from a subtropical stream in China.</title>
        <authorList>
            <person name="Lu H."/>
        </authorList>
    </citation>
    <scope>NUCLEOTIDE SEQUENCE [LARGE SCALE GENOMIC DNA]</scope>
    <source>
        <strain evidence="1">FT81W</strain>
    </source>
</reference>
<dbReference type="Proteomes" id="UP000447355">
    <property type="component" value="Unassembled WGS sequence"/>
</dbReference>
<dbReference type="EMBL" id="WWCX01000056">
    <property type="protein sequence ID" value="MYM96882.1"/>
    <property type="molecule type" value="Genomic_DNA"/>
</dbReference>
<evidence type="ECO:0000313" key="2">
    <source>
        <dbReference type="Proteomes" id="UP000447355"/>
    </source>
</evidence>
<dbReference type="Gene3D" id="2.60.200.60">
    <property type="match status" value="1"/>
</dbReference>
<sequence length="138" mass="13831">MNRPLIVMGDKTSHGGTVISADLTFNIHGKSVARVGDMTVCPKCKGTFPITSGPGDLVDGGGNGYARHMDSTACGAKLISSQITTTWSDESSIGDPAAAEKADALAAASQIASSTGSGICLDCLLKAAATGSATVVRD</sequence>
<evidence type="ECO:0000313" key="1">
    <source>
        <dbReference type="EMBL" id="MYM96882.1"/>
    </source>
</evidence>
<proteinExistence type="predicted"/>
<organism evidence="1 2">
    <name type="scientific">Duganella vulcania</name>
    <dbReference type="NCBI Taxonomy" id="2692166"/>
    <lineage>
        <taxon>Bacteria</taxon>
        <taxon>Pseudomonadati</taxon>
        <taxon>Pseudomonadota</taxon>
        <taxon>Betaproteobacteria</taxon>
        <taxon>Burkholderiales</taxon>
        <taxon>Oxalobacteraceae</taxon>
        <taxon>Telluria group</taxon>
        <taxon>Duganella</taxon>
    </lineage>
</organism>
<dbReference type="AlphaFoldDB" id="A0A845GU63"/>
<protein>
    <submittedName>
        <fullName evidence="1">PAAR domain-containing protein</fullName>
    </submittedName>
</protein>
<dbReference type="RefSeq" id="WP_161085865.1">
    <property type="nucleotide sequence ID" value="NZ_WWCX01000056.1"/>
</dbReference>
<name>A0A845GU63_9BURK</name>